<dbReference type="GO" id="GO:0005856">
    <property type="term" value="C:cytoskeleton"/>
    <property type="evidence" value="ECO:0007669"/>
    <property type="project" value="TreeGrafter"/>
</dbReference>
<proteinExistence type="predicted"/>
<dbReference type="EMBL" id="CADCXU010011831">
    <property type="protein sequence ID" value="CAB0001966.1"/>
    <property type="molecule type" value="Genomic_DNA"/>
</dbReference>
<dbReference type="Gene3D" id="1.25.10.10">
    <property type="entry name" value="Leucine-rich Repeat Variant"/>
    <property type="match status" value="1"/>
</dbReference>
<dbReference type="InterPro" id="IPR011989">
    <property type="entry name" value="ARM-like"/>
</dbReference>
<dbReference type="GO" id="GO:0005737">
    <property type="term" value="C:cytoplasm"/>
    <property type="evidence" value="ECO:0007669"/>
    <property type="project" value="TreeGrafter"/>
</dbReference>
<reference evidence="1 2" key="1">
    <citation type="submission" date="2020-02" db="EMBL/GenBank/DDBJ databases">
        <authorList>
            <person name="Ferguson B K."/>
        </authorList>
    </citation>
    <scope>NUCLEOTIDE SEQUENCE [LARGE SCALE GENOMIC DNA]</scope>
</reference>
<dbReference type="PANTHER" id="PTHR45920">
    <property type="entry name" value="FORMIN HOMOLOGY 2 DOMAIN CONTAINING, ISOFORM I"/>
    <property type="match status" value="1"/>
</dbReference>
<name>A0A6H5GF00_9HEMI</name>
<dbReference type="PANTHER" id="PTHR45920:SF4">
    <property type="entry name" value="FORMIN HOMOLOGY 2 DOMAIN CONTAINING, ISOFORM I"/>
    <property type="match status" value="1"/>
</dbReference>
<dbReference type="OrthoDB" id="9806920at2759"/>
<evidence type="ECO:0000313" key="1">
    <source>
        <dbReference type="EMBL" id="CAB0001966.1"/>
    </source>
</evidence>
<keyword evidence="2" id="KW-1185">Reference proteome</keyword>
<dbReference type="Proteomes" id="UP000479000">
    <property type="component" value="Unassembled WGS sequence"/>
</dbReference>
<protein>
    <submittedName>
        <fullName evidence="1">Uncharacterized protein</fullName>
    </submittedName>
</protein>
<dbReference type="AlphaFoldDB" id="A0A6H5GF00"/>
<organism evidence="1 2">
    <name type="scientific">Nesidiocoris tenuis</name>
    <dbReference type="NCBI Taxonomy" id="355587"/>
    <lineage>
        <taxon>Eukaryota</taxon>
        <taxon>Metazoa</taxon>
        <taxon>Ecdysozoa</taxon>
        <taxon>Arthropoda</taxon>
        <taxon>Hexapoda</taxon>
        <taxon>Insecta</taxon>
        <taxon>Pterygota</taxon>
        <taxon>Neoptera</taxon>
        <taxon>Paraneoptera</taxon>
        <taxon>Hemiptera</taxon>
        <taxon>Heteroptera</taxon>
        <taxon>Panheteroptera</taxon>
        <taxon>Cimicomorpha</taxon>
        <taxon>Miridae</taxon>
        <taxon>Dicyphina</taxon>
        <taxon>Nesidiocoris</taxon>
    </lineage>
</organism>
<dbReference type="GO" id="GO:0030866">
    <property type="term" value="P:cortical actin cytoskeleton organization"/>
    <property type="evidence" value="ECO:0007669"/>
    <property type="project" value="TreeGrafter"/>
</dbReference>
<accession>A0A6H5GF00</accession>
<gene>
    <name evidence="1" type="ORF">NTEN_LOCUS7753</name>
</gene>
<sequence length="190" mass="21063">RTSGSAPFDNARTGQRYPEAIGFRVRRRLTVIDRQPNVAVILQNGPNFLGRSGGKLFVVTGRRPAALASVTSFSSENGPPFIFSARSIRQNPEEFHRSANPAVGAGPCHHRYQNLHLVQGTTIFASASLFITVPTENIDDLSSNHFKKMFPLQEDKDLVHEFVQKDGLACLIKVGSDVDQHYQNYILRGT</sequence>
<evidence type="ECO:0000313" key="2">
    <source>
        <dbReference type="Proteomes" id="UP000479000"/>
    </source>
</evidence>
<dbReference type="GO" id="GO:0051015">
    <property type="term" value="F:actin filament binding"/>
    <property type="evidence" value="ECO:0007669"/>
    <property type="project" value="TreeGrafter"/>
</dbReference>
<feature type="non-terminal residue" evidence="1">
    <location>
        <position position="1"/>
    </location>
</feature>